<dbReference type="RefSeq" id="XP_041220520.1">
    <property type="nucleotide sequence ID" value="XM_041369953.1"/>
</dbReference>
<accession>A0AAD4HGT4</accession>
<keyword evidence="2" id="KW-1185">Reference proteome</keyword>
<proteinExistence type="predicted"/>
<evidence type="ECO:0000313" key="2">
    <source>
        <dbReference type="Proteomes" id="UP001195769"/>
    </source>
</evidence>
<dbReference type="Proteomes" id="UP001195769">
    <property type="component" value="Unassembled WGS sequence"/>
</dbReference>
<comment type="caution">
    <text evidence="1">The sequence shown here is derived from an EMBL/GenBank/DDBJ whole genome shotgun (WGS) entry which is preliminary data.</text>
</comment>
<dbReference type="GeneID" id="64664251"/>
<name>A0AAD4HGT4_9AGAM</name>
<protein>
    <recommendedName>
        <fullName evidence="3">Ubiquitin-like protease family profile domain-containing protein</fullName>
    </recommendedName>
</protein>
<dbReference type="AlphaFoldDB" id="A0AAD4HGT4"/>
<dbReference type="EMBL" id="JABBWK010000073">
    <property type="protein sequence ID" value="KAG1894944.1"/>
    <property type="molecule type" value="Genomic_DNA"/>
</dbReference>
<organism evidence="1 2">
    <name type="scientific">Suillus fuscotomentosus</name>
    <dbReference type="NCBI Taxonomy" id="1912939"/>
    <lineage>
        <taxon>Eukaryota</taxon>
        <taxon>Fungi</taxon>
        <taxon>Dikarya</taxon>
        <taxon>Basidiomycota</taxon>
        <taxon>Agaricomycotina</taxon>
        <taxon>Agaricomycetes</taxon>
        <taxon>Agaricomycetidae</taxon>
        <taxon>Boletales</taxon>
        <taxon>Suillineae</taxon>
        <taxon>Suillaceae</taxon>
        <taxon>Suillus</taxon>
    </lineage>
</organism>
<reference evidence="1" key="1">
    <citation type="journal article" date="2020" name="New Phytol.">
        <title>Comparative genomics reveals dynamic genome evolution in host specialist ectomycorrhizal fungi.</title>
        <authorList>
            <person name="Lofgren L.A."/>
            <person name="Nguyen N.H."/>
            <person name="Vilgalys R."/>
            <person name="Ruytinx J."/>
            <person name="Liao H.L."/>
            <person name="Branco S."/>
            <person name="Kuo A."/>
            <person name="LaButti K."/>
            <person name="Lipzen A."/>
            <person name="Andreopoulos W."/>
            <person name="Pangilinan J."/>
            <person name="Riley R."/>
            <person name="Hundley H."/>
            <person name="Na H."/>
            <person name="Barry K."/>
            <person name="Grigoriev I.V."/>
            <person name="Stajich J.E."/>
            <person name="Kennedy P.G."/>
        </authorList>
    </citation>
    <scope>NUCLEOTIDE SEQUENCE</scope>
    <source>
        <strain evidence="1">FC203</strain>
    </source>
</reference>
<evidence type="ECO:0000313" key="1">
    <source>
        <dbReference type="EMBL" id="KAG1894944.1"/>
    </source>
</evidence>
<gene>
    <name evidence="1" type="ORF">F5891DRAFT_1254366</name>
</gene>
<evidence type="ECO:0008006" key="3">
    <source>
        <dbReference type="Google" id="ProtNLM"/>
    </source>
</evidence>
<sequence length="217" mass="23972">MMLDIIRQPISTNSYLSSRHDIVLCYTATKIQSVYGLRDNIDYPNSKDCGELPRLGSDLTGGLKDSISTLCLINGNHWVAIVVNQSERKVLYGDPGGSGAPVALRSSLIIENGDEHEEILDEDTHTWLNDKIEKMPGDSTFDAEEDIDLDVPELTKILADDPPQGSVSKGKKSKWWLALMTPTMLMANGSGSEIAQRTEVFSSRIVNNTCFRRVSLN</sequence>